<dbReference type="InterPro" id="IPR017930">
    <property type="entry name" value="Myb_dom"/>
</dbReference>
<evidence type="ECO:0000313" key="5">
    <source>
        <dbReference type="Proteomes" id="UP000179807"/>
    </source>
</evidence>
<dbReference type="GeneID" id="94831652"/>
<dbReference type="InterPro" id="IPR050560">
    <property type="entry name" value="MYB_TF"/>
</dbReference>
<dbReference type="SUPFAM" id="SSF46689">
    <property type="entry name" value="Homeodomain-like"/>
    <property type="match status" value="1"/>
</dbReference>
<reference evidence="4" key="1">
    <citation type="submission" date="2016-10" db="EMBL/GenBank/DDBJ databases">
        <authorList>
            <person name="Benchimol M."/>
            <person name="Almeida L.G."/>
            <person name="Vasconcelos A.T."/>
            <person name="Perreira-Neves A."/>
            <person name="Rosa I.A."/>
            <person name="Tasca T."/>
            <person name="Bogo M.R."/>
            <person name="de Souza W."/>
        </authorList>
    </citation>
    <scope>NUCLEOTIDE SEQUENCE [LARGE SCALE GENOMIC DNA]</scope>
    <source>
        <strain evidence="4">K</strain>
    </source>
</reference>
<dbReference type="RefSeq" id="XP_068369841.1">
    <property type="nucleotide sequence ID" value="XM_068496948.1"/>
</dbReference>
<feature type="compositionally biased region" description="Polar residues" evidence="1">
    <location>
        <begin position="266"/>
        <end position="277"/>
    </location>
</feature>
<dbReference type="GO" id="GO:0000978">
    <property type="term" value="F:RNA polymerase II cis-regulatory region sequence-specific DNA binding"/>
    <property type="evidence" value="ECO:0007669"/>
    <property type="project" value="TreeGrafter"/>
</dbReference>
<dbReference type="PANTHER" id="PTHR45614:SF253">
    <property type="entry name" value="CHROMOSOME UNDETERMINED SCAFFOLD_38, WHOLE GENOME SHOTGUN SEQUENCE"/>
    <property type="match status" value="1"/>
</dbReference>
<name>A0A1J4KZM0_9EUKA</name>
<feature type="domain" description="HTH myb-type" evidence="3">
    <location>
        <begin position="24"/>
        <end position="75"/>
    </location>
</feature>
<dbReference type="SMART" id="SM00717">
    <property type="entry name" value="SANT"/>
    <property type="match status" value="2"/>
</dbReference>
<sequence>MKNIPIILAGTLLMNDPSFNLKKGPRRVRKIFSPEEDSKLTEIMNKQKFVSWDKVAKEIATRTARQCRDRWLNYLSPAIRRDPWTRKEDILLVDKINEYGTHWSQISKFFTGRSDNHIKNRWYSYLKNRVRPDEMSGRFVLIYEIDEESSANLDSADQTQTQFTPVFEQSQNNDSINHQNDFGKASDHNTNESDYIYTNKNYYSDTTIPIQDIENKSYFKNNNVLNIRNNTDESIDQSFQNQYNSHYKNHDQFKYHDPFSTSFINRNESDNYNYSEKSTSDVDENDNREYSSNENSNENRNENTKNHNLCVFSFNESHKNSNDAFSDFWDKHLLNSEGKQRSLFSRNSTSSSKDSFFSGWPLDCFALL</sequence>
<feature type="compositionally biased region" description="Basic and acidic residues" evidence="1">
    <location>
        <begin position="285"/>
        <end position="304"/>
    </location>
</feature>
<dbReference type="OrthoDB" id="39591at2759"/>
<dbReference type="Gene3D" id="1.10.10.60">
    <property type="entry name" value="Homeodomain-like"/>
    <property type="match status" value="2"/>
</dbReference>
<dbReference type="CDD" id="cd00167">
    <property type="entry name" value="SANT"/>
    <property type="match status" value="2"/>
</dbReference>
<dbReference type="VEuPathDB" id="TrichDB:TRFO_12959"/>
<dbReference type="PROSITE" id="PS50090">
    <property type="entry name" value="MYB_LIKE"/>
    <property type="match status" value="2"/>
</dbReference>
<dbReference type="Proteomes" id="UP000179807">
    <property type="component" value="Unassembled WGS sequence"/>
</dbReference>
<dbReference type="GO" id="GO:0005634">
    <property type="term" value="C:nucleus"/>
    <property type="evidence" value="ECO:0007669"/>
    <property type="project" value="TreeGrafter"/>
</dbReference>
<dbReference type="InterPro" id="IPR001005">
    <property type="entry name" value="SANT/Myb"/>
</dbReference>
<feature type="region of interest" description="Disordered" evidence="1">
    <location>
        <begin position="266"/>
        <end position="304"/>
    </location>
</feature>
<dbReference type="Pfam" id="PF13921">
    <property type="entry name" value="Myb_DNA-bind_6"/>
    <property type="match status" value="1"/>
</dbReference>
<evidence type="ECO:0000313" key="4">
    <source>
        <dbReference type="EMBL" id="OHT16705.1"/>
    </source>
</evidence>
<feature type="domain" description="HTH myb-type" evidence="3">
    <location>
        <begin position="76"/>
        <end position="130"/>
    </location>
</feature>
<gene>
    <name evidence="4" type="ORF">TRFO_12959</name>
</gene>
<accession>A0A1J4KZM0</accession>
<evidence type="ECO:0008006" key="6">
    <source>
        <dbReference type="Google" id="ProtNLM"/>
    </source>
</evidence>
<dbReference type="AlphaFoldDB" id="A0A1J4KZM0"/>
<protein>
    <recommendedName>
        <fullName evidence="6">Myb-like DNA-binding domain containing protein</fullName>
    </recommendedName>
</protein>
<evidence type="ECO:0000259" key="2">
    <source>
        <dbReference type="PROSITE" id="PS50090"/>
    </source>
</evidence>
<dbReference type="EMBL" id="MLAK01000078">
    <property type="protein sequence ID" value="OHT16705.1"/>
    <property type="molecule type" value="Genomic_DNA"/>
</dbReference>
<proteinExistence type="predicted"/>
<dbReference type="InterPro" id="IPR009057">
    <property type="entry name" value="Homeodomain-like_sf"/>
</dbReference>
<feature type="domain" description="Myb-like" evidence="2">
    <location>
        <begin position="76"/>
        <end position="126"/>
    </location>
</feature>
<organism evidence="4 5">
    <name type="scientific">Tritrichomonas foetus</name>
    <dbReference type="NCBI Taxonomy" id="1144522"/>
    <lineage>
        <taxon>Eukaryota</taxon>
        <taxon>Metamonada</taxon>
        <taxon>Parabasalia</taxon>
        <taxon>Tritrichomonadida</taxon>
        <taxon>Tritrichomonadidae</taxon>
        <taxon>Tritrichomonas</taxon>
    </lineage>
</organism>
<keyword evidence="5" id="KW-1185">Reference proteome</keyword>
<evidence type="ECO:0000256" key="1">
    <source>
        <dbReference type="SAM" id="MobiDB-lite"/>
    </source>
</evidence>
<comment type="caution">
    <text evidence="4">The sequence shown here is derived from an EMBL/GenBank/DDBJ whole genome shotgun (WGS) entry which is preliminary data.</text>
</comment>
<feature type="domain" description="Myb-like" evidence="2">
    <location>
        <begin position="24"/>
        <end position="75"/>
    </location>
</feature>
<evidence type="ECO:0000259" key="3">
    <source>
        <dbReference type="PROSITE" id="PS51294"/>
    </source>
</evidence>
<dbReference type="PROSITE" id="PS51294">
    <property type="entry name" value="HTH_MYB"/>
    <property type="match status" value="2"/>
</dbReference>
<dbReference type="PANTHER" id="PTHR45614">
    <property type="entry name" value="MYB PROTEIN-RELATED"/>
    <property type="match status" value="1"/>
</dbReference>
<dbReference type="GO" id="GO:0000981">
    <property type="term" value="F:DNA-binding transcription factor activity, RNA polymerase II-specific"/>
    <property type="evidence" value="ECO:0007669"/>
    <property type="project" value="TreeGrafter"/>
</dbReference>